<dbReference type="AlphaFoldDB" id="A0AAF3EBS9"/>
<evidence type="ECO:0000313" key="3">
    <source>
        <dbReference type="WBParaSite" id="MBELARI_LOCUS11399"/>
    </source>
</evidence>
<evidence type="ECO:0000256" key="1">
    <source>
        <dbReference type="SAM" id="MobiDB-lite"/>
    </source>
</evidence>
<keyword evidence="2" id="KW-1185">Reference proteome</keyword>
<name>A0AAF3EBS9_9BILA</name>
<dbReference type="Proteomes" id="UP000887575">
    <property type="component" value="Unassembled WGS sequence"/>
</dbReference>
<organism evidence="2 3">
    <name type="scientific">Mesorhabditis belari</name>
    <dbReference type="NCBI Taxonomy" id="2138241"/>
    <lineage>
        <taxon>Eukaryota</taxon>
        <taxon>Metazoa</taxon>
        <taxon>Ecdysozoa</taxon>
        <taxon>Nematoda</taxon>
        <taxon>Chromadorea</taxon>
        <taxon>Rhabditida</taxon>
        <taxon>Rhabditina</taxon>
        <taxon>Rhabditomorpha</taxon>
        <taxon>Rhabditoidea</taxon>
        <taxon>Rhabditidae</taxon>
        <taxon>Mesorhabditinae</taxon>
        <taxon>Mesorhabditis</taxon>
    </lineage>
</organism>
<reference evidence="3" key="1">
    <citation type="submission" date="2024-02" db="UniProtKB">
        <authorList>
            <consortium name="WormBaseParasite"/>
        </authorList>
    </citation>
    <scope>IDENTIFICATION</scope>
</reference>
<accession>A0AAF3EBS9</accession>
<sequence>MEERKWISVSASLEVPTSSANHSTIPFTPTFSQSIESQVPLKKQLLKVKSIDYSQSPVKRVLIVEHRAASLDARHHPFEDKSLDEGGENQITTVTEEIGSEKPRKCSRKKRGPRRADGAR</sequence>
<protein>
    <submittedName>
        <fullName evidence="3">Uncharacterized protein</fullName>
    </submittedName>
</protein>
<proteinExistence type="predicted"/>
<feature type="region of interest" description="Disordered" evidence="1">
    <location>
        <begin position="94"/>
        <end position="120"/>
    </location>
</feature>
<dbReference type="WBParaSite" id="MBELARI_LOCUS11399">
    <property type="protein sequence ID" value="MBELARI_LOCUS11399"/>
    <property type="gene ID" value="MBELARI_LOCUS11399"/>
</dbReference>
<evidence type="ECO:0000313" key="2">
    <source>
        <dbReference type="Proteomes" id="UP000887575"/>
    </source>
</evidence>